<gene>
    <name evidence="2" type="ORF">CSSPTR1EN2_LOCUS14634</name>
</gene>
<name>A0ABP0UDT2_9BRYO</name>
<protein>
    <recommendedName>
        <fullName evidence="1">SigF-like NTF2-like domain-containing protein</fullName>
    </recommendedName>
</protein>
<keyword evidence="3" id="KW-1185">Reference proteome</keyword>
<dbReference type="PANTHER" id="PTHR35393">
    <property type="entry name" value="CHROMOSOME 1, WHOLE GENOME SHOTGUN SEQUENCE"/>
    <property type="match status" value="1"/>
</dbReference>
<accession>A0ABP0UDT2</accession>
<dbReference type="Pfam" id="PF24840">
    <property type="entry name" value="NTF2_SigF"/>
    <property type="match status" value="1"/>
</dbReference>
<dbReference type="PANTHER" id="PTHR35393:SF1">
    <property type="entry name" value="SNOAL-LIKE DOMAIN-CONTAINING PROTEIN"/>
    <property type="match status" value="1"/>
</dbReference>
<reference evidence="2" key="1">
    <citation type="submission" date="2024-02" db="EMBL/GenBank/DDBJ databases">
        <authorList>
            <consortium name="ELIXIR-Norway"/>
            <consortium name="Elixir Norway"/>
        </authorList>
    </citation>
    <scope>NUCLEOTIDE SEQUENCE</scope>
</reference>
<evidence type="ECO:0000313" key="3">
    <source>
        <dbReference type="Proteomes" id="UP001497512"/>
    </source>
</evidence>
<dbReference type="InterPro" id="IPR057514">
    <property type="entry name" value="NTF2_SigF"/>
</dbReference>
<feature type="domain" description="SigF-like NTF2-like" evidence="1">
    <location>
        <begin position="1"/>
        <end position="168"/>
    </location>
</feature>
<evidence type="ECO:0000313" key="2">
    <source>
        <dbReference type="EMBL" id="CAK9219565.1"/>
    </source>
</evidence>
<dbReference type="EMBL" id="OZ019895">
    <property type="protein sequence ID" value="CAK9219565.1"/>
    <property type="molecule type" value="Genomic_DNA"/>
</dbReference>
<sequence>MEDPRTEIEDVVRGLVEKPTLRRQAAVLRKYFTPDVQFYHLYINTNGGLRDLIAIYQFAELAVNYQRVVFDRILYDESENCLSVEMTVDTRPWFRLGAIVPLKLFTLLELEDREIEGGKIVKKIKVQKDYFRRTPSVQFIPIIGPIYDSDTIHFILGWLLATFFEFLRTLLVMFCPSTLWHGLIGLWSHEIEGTEHADDAKTVSADGWKR</sequence>
<proteinExistence type="predicted"/>
<evidence type="ECO:0000259" key="1">
    <source>
        <dbReference type="Pfam" id="PF24840"/>
    </source>
</evidence>
<dbReference type="Proteomes" id="UP001497512">
    <property type="component" value="Chromosome 3"/>
</dbReference>
<organism evidence="2 3">
    <name type="scientific">Sphagnum troendelagicum</name>
    <dbReference type="NCBI Taxonomy" id="128251"/>
    <lineage>
        <taxon>Eukaryota</taxon>
        <taxon>Viridiplantae</taxon>
        <taxon>Streptophyta</taxon>
        <taxon>Embryophyta</taxon>
        <taxon>Bryophyta</taxon>
        <taxon>Sphagnophytina</taxon>
        <taxon>Sphagnopsida</taxon>
        <taxon>Sphagnales</taxon>
        <taxon>Sphagnaceae</taxon>
        <taxon>Sphagnum</taxon>
    </lineage>
</organism>